<dbReference type="STRING" id="880072.Desac_2100"/>
<reference evidence="4 5" key="1">
    <citation type="journal article" date="2011" name="Stand. Genomic Sci.">
        <title>Complete genome sequence of the acetate-degrading sulfate reducer Desulfobacca acetoxidans type strain (ASRB2).</title>
        <authorList>
            <person name="Goker M."/>
            <person name="Teshima H."/>
            <person name="Lapidus A."/>
            <person name="Nolan M."/>
            <person name="Lucas S."/>
            <person name="Hammon N."/>
            <person name="Deshpande S."/>
            <person name="Cheng J.F."/>
            <person name="Tapia R."/>
            <person name="Han C."/>
            <person name="Goodwin L."/>
            <person name="Pitluck S."/>
            <person name="Huntemann M."/>
            <person name="Liolios K."/>
            <person name="Ivanova N."/>
            <person name="Pagani I."/>
            <person name="Mavromatis K."/>
            <person name="Ovchinikova G."/>
            <person name="Pati A."/>
            <person name="Chen A."/>
            <person name="Palaniappan K."/>
            <person name="Land M."/>
            <person name="Hauser L."/>
            <person name="Brambilla E.M."/>
            <person name="Rohde M."/>
            <person name="Spring S."/>
            <person name="Detter J.C."/>
            <person name="Woyke T."/>
            <person name="Bristow J."/>
            <person name="Eisen J.A."/>
            <person name="Markowitz V."/>
            <person name="Hugenholtz P."/>
            <person name="Kyrpides N.C."/>
            <person name="Klenk H.P."/>
        </authorList>
    </citation>
    <scope>NUCLEOTIDE SEQUENCE [LARGE SCALE GENOMIC DNA]</scope>
    <source>
        <strain evidence="5">ATCC 700848 / DSM 11109 / ASRB2</strain>
    </source>
</reference>
<dbReference type="SUPFAM" id="SSF55804">
    <property type="entry name" value="Phoshotransferase/anion transport protein"/>
    <property type="match status" value="1"/>
</dbReference>
<evidence type="ECO:0000313" key="4">
    <source>
        <dbReference type="EMBL" id="AEB09929.1"/>
    </source>
</evidence>
<dbReference type="Pfam" id="PF00359">
    <property type="entry name" value="PTS_EIIA_2"/>
    <property type="match status" value="1"/>
</dbReference>
<dbReference type="FunFam" id="3.40.930.10:FF:000009">
    <property type="entry name" value="PTS system, fructose specific IIABC component"/>
    <property type="match status" value="1"/>
</dbReference>
<dbReference type="PROSITE" id="PS51094">
    <property type="entry name" value="PTS_EIIA_TYPE_2"/>
    <property type="match status" value="1"/>
</dbReference>
<dbReference type="AlphaFoldDB" id="F2NJY5"/>
<dbReference type="GO" id="GO:0016740">
    <property type="term" value="F:transferase activity"/>
    <property type="evidence" value="ECO:0007669"/>
    <property type="project" value="UniProtKB-KW"/>
</dbReference>
<dbReference type="eggNOG" id="COG1762">
    <property type="taxonomic scope" value="Bacteria"/>
</dbReference>
<name>F2NJY5_DESAR</name>
<accession>F2NJY5</accession>
<dbReference type="Gene3D" id="3.40.930.10">
    <property type="entry name" value="Mannitol-specific EII, Chain A"/>
    <property type="match status" value="1"/>
</dbReference>
<reference evidence="5" key="2">
    <citation type="submission" date="2011-03" db="EMBL/GenBank/DDBJ databases">
        <title>The complete genome of Desulfobacca acetoxidans DSM 11109.</title>
        <authorList>
            <consortium name="US DOE Joint Genome Institute (JGI-PGF)"/>
            <person name="Lucas S."/>
            <person name="Copeland A."/>
            <person name="Lapidus A."/>
            <person name="Bruce D."/>
            <person name="Goodwin L."/>
            <person name="Pitluck S."/>
            <person name="Peters L."/>
            <person name="Kyrpides N."/>
            <person name="Mavromatis K."/>
            <person name="Ivanova N."/>
            <person name="Ovchinnikova G."/>
            <person name="Teshima H."/>
            <person name="Detter J.C."/>
            <person name="Han C."/>
            <person name="Land M."/>
            <person name="Hauser L."/>
            <person name="Markowitz V."/>
            <person name="Cheng J.-F."/>
            <person name="Hugenholtz P."/>
            <person name="Woyke T."/>
            <person name="Wu D."/>
            <person name="Spring S."/>
            <person name="Schueler E."/>
            <person name="Brambilla E."/>
            <person name="Klenk H.-P."/>
            <person name="Eisen J.A."/>
        </authorList>
    </citation>
    <scope>NUCLEOTIDE SEQUENCE [LARGE SCALE GENOMIC DNA]</scope>
    <source>
        <strain evidence="5">ATCC 700848 / DSM 11109 / ASRB2</strain>
    </source>
</reference>
<keyword evidence="5" id="KW-1185">Reference proteome</keyword>
<evidence type="ECO:0000313" key="5">
    <source>
        <dbReference type="Proteomes" id="UP000000483"/>
    </source>
</evidence>
<dbReference type="PANTHER" id="PTHR47738">
    <property type="entry name" value="PTS SYSTEM FRUCTOSE-LIKE EIIA COMPONENT-RELATED"/>
    <property type="match status" value="1"/>
</dbReference>
<keyword evidence="2" id="KW-0808">Transferase</keyword>
<dbReference type="OrthoDB" id="95460at2"/>
<dbReference type="RefSeq" id="WP_013707038.1">
    <property type="nucleotide sequence ID" value="NC_015388.1"/>
</dbReference>
<dbReference type="PROSITE" id="PS00372">
    <property type="entry name" value="PTS_EIIA_TYPE_2_HIS"/>
    <property type="match status" value="1"/>
</dbReference>
<evidence type="ECO:0000259" key="3">
    <source>
        <dbReference type="PROSITE" id="PS51094"/>
    </source>
</evidence>
<dbReference type="GO" id="GO:0005737">
    <property type="term" value="C:cytoplasm"/>
    <property type="evidence" value="ECO:0007669"/>
    <property type="project" value="UniProtKB-SubCell"/>
</dbReference>
<feature type="domain" description="PTS EIIA type-2" evidence="3">
    <location>
        <begin position="5"/>
        <end position="149"/>
    </location>
</feature>
<dbReference type="Proteomes" id="UP000000483">
    <property type="component" value="Chromosome"/>
</dbReference>
<evidence type="ECO:0000256" key="1">
    <source>
        <dbReference type="ARBA" id="ARBA00004496"/>
    </source>
</evidence>
<dbReference type="InterPro" id="IPR051541">
    <property type="entry name" value="PTS_SugarTrans_NitroReg"/>
</dbReference>
<dbReference type="EMBL" id="CP002629">
    <property type="protein sequence ID" value="AEB09929.1"/>
    <property type="molecule type" value="Genomic_DNA"/>
</dbReference>
<dbReference type="InterPro" id="IPR016152">
    <property type="entry name" value="PTrfase/Anion_transptr"/>
</dbReference>
<evidence type="ECO:0000256" key="2">
    <source>
        <dbReference type="ARBA" id="ARBA00022679"/>
    </source>
</evidence>
<dbReference type="InterPro" id="IPR002178">
    <property type="entry name" value="PTS_EIIA_type-2_dom"/>
</dbReference>
<organism evidence="4 5">
    <name type="scientific">Desulfobacca acetoxidans (strain ATCC 700848 / DSM 11109 / ASRB2)</name>
    <dbReference type="NCBI Taxonomy" id="880072"/>
    <lineage>
        <taxon>Bacteria</taxon>
        <taxon>Pseudomonadati</taxon>
        <taxon>Thermodesulfobacteriota</taxon>
        <taxon>Desulfobaccia</taxon>
        <taxon>Desulfobaccales</taxon>
        <taxon>Desulfobaccaceae</taxon>
        <taxon>Desulfobacca</taxon>
    </lineage>
</organism>
<dbReference type="PANTHER" id="PTHR47738:SF2">
    <property type="entry name" value="PTS SYSTEM FRUCTOSE-LIKE EIIA COMPONENT"/>
    <property type="match status" value="1"/>
</dbReference>
<dbReference type="KEGG" id="dao:Desac_2100"/>
<dbReference type="CDD" id="cd00211">
    <property type="entry name" value="PTS_IIA_fru"/>
    <property type="match status" value="1"/>
</dbReference>
<protein>
    <submittedName>
        <fullName evidence="4">Putative PTS IIA-like nitrogen-regulatory protein PtsN</fullName>
    </submittedName>
</protein>
<proteinExistence type="predicted"/>
<sequence>MKIIDLLDTSRVSPFLAATDKKGVIEELADTLVRGSDTLDRNLVVKVLMERENLGSTGIGDNIAIPHGKLPDLKKLVLCFGRSIAGVNFDSMDGKPTHLFFLLMAPEESIGLHLKALAKISRMLKDSSFRRNLMEAADADEILRLIAAEDAKC</sequence>
<gene>
    <name evidence="4" type="ordered locus">Desac_2100</name>
</gene>
<dbReference type="HOGENOM" id="CLU_072531_5_0_7"/>
<comment type="subcellular location">
    <subcellularLocation>
        <location evidence="1">Cytoplasm</location>
    </subcellularLocation>
</comment>